<dbReference type="AlphaFoldDB" id="A0A0Q9WH30"/>
<evidence type="ECO:0000313" key="4">
    <source>
        <dbReference type="EMBL" id="KRF83738.1"/>
    </source>
</evidence>
<evidence type="ECO:0000313" key="3">
    <source>
        <dbReference type="EMBL" id="KRF83736.1"/>
    </source>
</evidence>
<feature type="region of interest" description="Disordered" evidence="1">
    <location>
        <begin position="72"/>
        <end position="157"/>
    </location>
</feature>
<dbReference type="OrthoDB" id="7882950at2759"/>
<evidence type="ECO:0000256" key="2">
    <source>
        <dbReference type="SAM" id="SignalP"/>
    </source>
</evidence>
<gene>
    <name evidence="4" type="primary">Dvir\GJ26270</name>
    <name evidence="3" type="synonym">Dvir\GJ26541</name>
    <name evidence="4" type="ORF">Dvir_GJ26270</name>
    <name evidence="3" type="ORF">Dvir_GJ26541</name>
</gene>
<protein>
    <submittedName>
        <fullName evidence="4">Uncharacterized protein, isoform A</fullName>
    </submittedName>
    <submittedName>
        <fullName evidence="3">Uncharacterized protein, isoform B</fullName>
    </submittedName>
</protein>
<keyword evidence="2" id="KW-0732">Signal</keyword>
<evidence type="ECO:0000256" key="1">
    <source>
        <dbReference type="SAM" id="MobiDB-lite"/>
    </source>
</evidence>
<proteinExistence type="predicted"/>
<feature type="chain" id="PRO_5014238505" evidence="2">
    <location>
        <begin position="26"/>
        <end position="306"/>
    </location>
</feature>
<feature type="compositionally biased region" description="Gly residues" evidence="1">
    <location>
        <begin position="111"/>
        <end position="148"/>
    </location>
</feature>
<accession>A0A0Q9WH30</accession>
<dbReference type="KEGG" id="dvi:26531040"/>
<organism evidence="4 5">
    <name type="scientific">Drosophila virilis</name>
    <name type="common">Fruit fly</name>
    <dbReference type="NCBI Taxonomy" id="7244"/>
    <lineage>
        <taxon>Eukaryota</taxon>
        <taxon>Metazoa</taxon>
        <taxon>Ecdysozoa</taxon>
        <taxon>Arthropoda</taxon>
        <taxon>Hexapoda</taxon>
        <taxon>Insecta</taxon>
        <taxon>Pterygota</taxon>
        <taxon>Neoptera</taxon>
        <taxon>Endopterygota</taxon>
        <taxon>Diptera</taxon>
        <taxon>Brachycera</taxon>
        <taxon>Muscomorpha</taxon>
        <taxon>Ephydroidea</taxon>
        <taxon>Drosophilidae</taxon>
        <taxon>Drosophila</taxon>
    </lineage>
</organism>
<sequence>MELNLFISIAFVCLVYVIRFGNIDANPLKSPANNTKQYGTKFRQNISTPNTKVLDDHEVAEDRHNIRMFQKHNSHNPAELTKFIKDSVRPRAGEGGDETVTTKKDEKDEAGGGSAGGAGGGGSAGGGESAGGGGGGGGGESGAGGGGGKEADTTKTVGEWTVSVPRFKTDSMGNWVYNPWGVTYGKVWEDTRFNIHSLVTIPRIIVDKFPFVNYHPYNKTLDKVCLGRSTIYNKPKVMNWIKIHRYYNPHKNRAIMMDLRRSLFRKGNPEECHTKDFIKFRDFHECMLRRHQRMEYLLPKYPIHQI</sequence>
<dbReference type="EMBL" id="CH940650">
    <property type="protein sequence ID" value="KRF83738.1"/>
    <property type="molecule type" value="Genomic_DNA"/>
</dbReference>
<reference evidence="4" key="2">
    <citation type="journal article" date="2008" name="Bioinformatics">
        <title>Assembly reconciliation.</title>
        <authorList>
            <person name="Zimin A.V."/>
            <person name="Smith D.R."/>
            <person name="Sutton G."/>
            <person name="Yorke J.A."/>
        </authorList>
    </citation>
    <scope>NUCLEOTIDE SEQUENCE</scope>
    <source>
        <strain evidence="4">TSC#15010-1051.87</strain>
    </source>
</reference>
<reference evidence="4 5" key="1">
    <citation type="journal article" date="2007" name="Nature">
        <title>Evolution of genes and genomes on the Drosophila phylogeny.</title>
        <authorList>
            <consortium name="Drosophila 12 Genomes Consortium"/>
            <person name="Clark A.G."/>
            <person name="Eisen M.B."/>
            <person name="Smith D.R."/>
            <person name="Bergman C.M."/>
            <person name="Oliver B."/>
            <person name="Markow T.A."/>
            <person name="Kaufman T.C."/>
            <person name="Kellis M."/>
            <person name="Gelbart W."/>
            <person name="Iyer V.N."/>
            <person name="Pollard D.A."/>
            <person name="Sackton T.B."/>
            <person name="Larracuente A.M."/>
            <person name="Singh N.D."/>
            <person name="Abad J.P."/>
            <person name="Abt D.N."/>
            <person name="Adryan B."/>
            <person name="Aguade M."/>
            <person name="Akashi H."/>
            <person name="Anderson W.W."/>
            <person name="Aquadro C.F."/>
            <person name="Ardell D.H."/>
            <person name="Arguello R."/>
            <person name="Artieri C.G."/>
            <person name="Barbash D.A."/>
            <person name="Barker D."/>
            <person name="Barsanti P."/>
            <person name="Batterham P."/>
            <person name="Batzoglou S."/>
            <person name="Begun D."/>
            <person name="Bhutkar A."/>
            <person name="Blanco E."/>
            <person name="Bosak S.A."/>
            <person name="Bradley R.K."/>
            <person name="Brand A.D."/>
            <person name="Brent M.R."/>
            <person name="Brooks A.N."/>
            <person name="Brown R.H."/>
            <person name="Butlin R.K."/>
            <person name="Caggese C."/>
            <person name="Calvi B.R."/>
            <person name="Bernardo de Carvalho A."/>
            <person name="Caspi A."/>
            <person name="Castrezana S."/>
            <person name="Celniker S.E."/>
            <person name="Chang J.L."/>
            <person name="Chapple C."/>
            <person name="Chatterji S."/>
            <person name="Chinwalla A."/>
            <person name="Civetta A."/>
            <person name="Clifton S.W."/>
            <person name="Comeron J.M."/>
            <person name="Costello J.C."/>
            <person name="Coyne J.A."/>
            <person name="Daub J."/>
            <person name="David R.G."/>
            <person name="Delcher A.L."/>
            <person name="Delehaunty K."/>
            <person name="Do C.B."/>
            <person name="Ebling H."/>
            <person name="Edwards K."/>
            <person name="Eickbush T."/>
            <person name="Evans J.D."/>
            <person name="Filipski A."/>
            <person name="Findeiss S."/>
            <person name="Freyhult E."/>
            <person name="Fulton L."/>
            <person name="Fulton R."/>
            <person name="Garcia A.C."/>
            <person name="Gardiner A."/>
            <person name="Garfield D.A."/>
            <person name="Garvin B.E."/>
            <person name="Gibson G."/>
            <person name="Gilbert D."/>
            <person name="Gnerre S."/>
            <person name="Godfrey J."/>
            <person name="Good R."/>
            <person name="Gotea V."/>
            <person name="Gravely B."/>
            <person name="Greenberg A.J."/>
            <person name="Griffiths-Jones S."/>
            <person name="Gross S."/>
            <person name="Guigo R."/>
            <person name="Gustafson E.A."/>
            <person name="Haerty W."/>
            <person name="Hahn M.W."/>
            <person name="Halligan D.L."/>
            <person name="Halpern A.L."/>
            <person name="Halter G.M."/>
            <person name="Han M.V."/>
            <person name="Heger A."/>
            <person name="Hillier L."/>
            <person name="Hinrichs A.S."/>
            <person name="Holmes I."/>
            <person name="Hoskins R.A."/>
            <person name="Hubisz M.J."/>
            <person name="Hultmark D."/>
            <person name="Huntley M.A."/>
            <person name="Jaffe D.B."/>
            <person name="Jagadeeshan S."/>
            <person name="Jeck W.R."/>
            <person name="Johnson J."/>
            <person name="Jones C.D."/>
            <person name="Jordan W.C."/>
            <person name="Karpen G.H."/>
            <person name="Kataoka E."/>
            <person name="Keightley P.D."/>
            <person name="Kheradpour P."/>
            <person name="Kirkness E.F."/>
            <person name="Koerich L.B."/>
            <person name="Kristiansen K."/>
            <person name="Kudrna D."/>
            <person name="Kulathinal R.J."/>
            <person name="Kumar S."/>
            <person name="Kwok R."/>
            <person name="Lander E."/>
            <person name="Langley C.H."/>
            <person name="Lapoint R."/>
            <person name="Lazzaro B.P."/>
            <person name="Lee S.J."/>
            <person name="Levesque L."/>
            <person name="Li R."/>
            <person name="Lin C.F."/>
            <person name="Lin M.F."/>
            <person name="Lindblad-Toh K."/>
            <person name="Llopart A."/>
            <person name="Long M."/>
            <person name="Low L."/>
            <person name="Lozovsky E."/>
            <person name="Lu J."/>
            <person name="Luo M."/>
            <person name="Machado C.A."/>
            <person name="Makalowski W."/>
            <person name="Marzo M."/>
            <person name="Matsuda M."/>
            <person name="Matzkin L."/>
            <person name="McAllister B."/>
            <person name="McBride C.S."/>
            <person name="McKernan B."/>
            <person name="McKernan K."/>
            <person name="Mendez-Lago M."/>
            <person name="Minx P."/>
            <person name="Mollenhauer M.U."/>
            <person name="Montooth K."/>
            <person name="Mount S.M."/>
            <person name="Mu X."/>
            <person name="Myers E."/>
            <person name="Negre B."/>
            <person name="Newfeld S."/>
            <person name="Nielsen R."/>
            <person name="Noor M.A."/>
            <person name="O'Grady P."/>
            <person name="Pachter L."/>
            <person name="Papaceit M."/>
            <person name="Parisi M.J."/>
            <person name="Parisi M."/>
            <person name="Parts L."/>
            <person name="Pedersen J.S."/>
            <person name="Pesole G."/>
            <person name="Phillippy A.M."/>
            <person name="Ponting C.P."/>
            <person name="Pop M."/>
            <person name="Porcelli D."/>
            <person name="Powell J.R."/>
            <person name="Prohaska S."/>
            <person name="Pruitt K."/>
            <person name="Puig M."/>
            <person name="Quesneville H."/>
            <person name="Ram K.R."/>
            <person name="Rand D."/>
            <person name="Rasmussen M.D."/>
            <person name="Reed L.K."/>
            <person name="Reenan R."/>
            <person name="Reily A."/>
            <person name="Remington K.A."/>
            <person name="Rieger T.T."/>
            <person name="Ritchie M.G."/>
            <person name="Robin C."/>
            <person name="Rogers Y.H."/>
            <person name="Rohde C."/>
            <person name="Rozas J."/>
            <person name="Rubenfield M.J."/>
            <person name="Ruiz A."/>
            <person name="Russo S."/>
            <person name="Salzberg S.L."/>
            <person name="Sanchez-Gracia A."/>
            <person name="Saranga D.J."/>
            <person name="Sato H."/>
            <person name="Schaeffer S.W."/>
            <person name="Schatz M.C."/>
            <person name="Schlenke T."/>
            <person name="Schwartz R."/>
            <person name="Segarra C."/>
            <person name="Singh R.S."/>
            <person name="Sirot L."/>
            <person name="Sirota M."/>
            <person name="Sisneros N.B."/>
            <person name="Smith C.D."/>
            <person name="Smith T.F."/>
            <person name="Spieth J."/>
            <person name="Stage D.E."/>
            <person name="Stark A."/>
            <person name="Stephan W."/>
            <person name="Strausberg R.L."/>
            <person name="Strempel S."/>
            <person name="Sturgill D."/>
            <person name="Sutton G."/>
            <person name="Sutton G.G."/>
            <person name="Tao W."/>
            <person name="Teichmann S."/>
            <person name="Tobari Y.N."/>
            <person name="Tomimura Y."/>
            <person name="Tsolas J.M."/>
            <person name="Valente V.L."/>
            <person name="Venter E."/>
            <person name="Venter J.C."/>
            <person name="Vicario S."/>
            <person name="Vieira F.G."/>
            <person name="Vilella A.J."/>
            <person name="Villasante A."/>
            <person name="Walenz B."/>
            <person name="Wang J."/>
            <person name="Wasserman M."/>
            <person name="Watts T."/>
            <person name="Wilson D."/>
            <person name="Wilson R.K."/>
            <person name="Wing R.A."/>
            <person name="Wolfner M.F."/>
            <person name="Wong A."/>
            <person name="Wong G.K."/>
            <person name="Wu C.I."/>
            <person name="Wu G."/>
            <person name="Yamamoto D."/>
            <person name="Yang H.P."/>
            <person name="Yang S.P."/>
            <person name="Yorke J.A."/>
            <person name="Yoshida K."/>
            <person name="Zdobnov E."/>
            <person name="Zhang P."/>
            <person name="Zhang Y."/>
            <person name="Zimin A.V."/>
            <person name="Baldwin J."/>
            <person name="Abdouelleil A."/>
            <person name="Abdulkadir J."/>
            <person name="Abebe A."/>
            <person name="Abera B."/>
            <person name="Abreu J."/>
            <person name="Acer S.C."/>
            <person name="Aftuck L."/>
            <person name="Alexander A."/>
            <person name="An P."/>
            <person name="Anderson E."/>
            <person name="Anderson S."/>
            <person name="Arachi H."/>
            <person name="Azer M."/>
            <person name="Bachantsang P."/>
            <person name="Barry A."/>
            <person name="Bayul T."/>
            <person name="Berlin A."/>
            <person name="Bessette D."/>
            <person name="Bloom T."/>
            <person name="Blye J."/>
            <person name="Boguslavskiy L."/>
            <person name="Bonnet C."/>
            <person name="Boukhgalter B."/>
            <person name="Bourzgui I."/>
            <person name="Brown A."/>
            <person name="Cahill P."/>
            <person name="Channer S."/>
            <person name="Cheshatsang Y."/>
            <person name="Chuda L."/>
            <person name="Citroen M."/>
            <person name="Collymore A."/>
            <person name="Cooke P."/>
            <person name="Costello M."/>
            <person name="D'Aco K."/>
            <person name="Daza R."/>
            <person name="De Haan G."/>
            <person name="DeGray S."/>
            <person name="DeMaso C."/>
            <person name="Dhargay N."/>
            <person name="Dooley K."/>
            <person name="Dooley E."/>
            <person name="Doricent M."/>
            <person name="Dorje P."/>
            <person name="Dorjee K."/>
            <person name="Dupes A."/>
            <person name="Elong R."/>
            <person name="Falk J."/>
            <person name="Farina A."/>
            <person name="Faro S."/>
            <person name="Ferguson D."/>
            <person name="Fisher S."/>
            <person name="Foley C.D."/>
            <person name="Franke A."/>
            <person name="Friedrich D."/>
            <person name="Gadbois L."/>
            <person name="Gearin G."/>
            <person name="Gearin C.R."/>
            <person name="Giannoukos G."/>
            <person name="Goode T."/>
            <person name="Graham J."/>
            <person name="Grandbois E."/>
            <person name="Grewal S."/>
            <person name="Gyaltsen K."/>
            <person name="Hafez N."/>
            <person name="Hagos B."/>
            <person name="Hall J."/>
            <person name="Henson C."/>
            <person name="Hollinger A."/>
            <person name="Honan T."/>
            <person name="Huard M.D."/>
            <person name="Hughes L."/>
            <person name="Hurhula B."/>
            <person name="Husby M.E."/>
            <person name="Kamat A."/>
            <person name="Kanga B."/>
            <person name="Kashin S."/>
            <person name="Khazanovich D."/>
            <person name="Kisner P."/>
            <person name="Lance K."/>
            <person name="Lara M."/>
            <person name="Lee W."/>
            <person name="Lennon N."/>
            <person name="Letendre F."/>
            <person name="LeVine R."/>
            <person name="Lipovsky A."/>
            <person name="Liu X."/>
            <person name="Liu J."/>
            <person name="Liu S."/>
            <person name="Lokyitsang T."/>
            <person name="Lokyitsang Y."/>
            <person name="Lubonja R."/>
            <person name="Lui A."/>
            <person name="MacDonald P."/>
            <person name="Magnisalis V."/>
            <person name="Maru K."/>
            <person name="Matthews C."/>
            <person name="McCusker W."/>
            <person name="McDonough S."/>
            <person name="Mehta T."/>
            <person name="Meldrim J."/>
            <person name="Meneus L."/>
            <person name="Mihai O."/>
            <person name="Mihalev A."/>
            <person name="Mihova T."/>
            <person name="Mittelman R."/>
            <person name="Mlenga V."/>
            <person name="Montmayeur A."/>
            <person name="Mulrain L."/>
            <person name="Navidi A."/>
            <person name="Naylor J."/>
            <person name="Negash T."/>
            <person name="Nguyen T."/>
            <person name="Nguyen N."/>
            <person name="Nicol R."/>
            <person name="Norbu C."/>
            <person name="Norbu N."/>
            <person name="Novod N."/>
            <person name="O'Neill B."/>
            <person name="Osman S."/>
            <person name="Markiewicz E."/>
            <person name="Oyono O.L."/>
            <person name="Patti C."/>
            <person name="Phunkhang P."/>
            <person name="Pierre F."/>
            <person name="Priest M."/>
            <person name="Raghuraman S."/>
            <person name="Rege F."/>
            <person name="Reyes R."/>
            <person name="Rise C."/>
            <person name="Rogov P."/>
            <person name="Ross K."/>
            <person name="Ryan E."/>
            <person name="Settipalli S."/>
            <person name="Shea T."/>
            <person name="Sherpa N."/>
            <person name="Shi L."/>
            <person name="Shih D."/>
            <person name="Sparrow T."/>
            <person name="Spaulding J."/>
            <person name="Stalker J."/>
            <person name="Stange-Thomann N."/>
            <person name="Stavropoulos S."/>
            <person name="Stone C."/>
            <person name="Strader C."/>
            <person name="Tesfaye S."/>
            <person name="Thomson T."/>
            <person name="Thoulutsang Y."/>
            <person name="Thoulutsang D."/>
            <person name="Topham K."/>
            <person name="Topping I."/>
            <person name="Tsamla T."/>
            <person name="Vassiliev H."/>
            <person name="Vo A."/>
            <person name="Wangchuk T."/>
            <person name="Wangdi T."/>
            <person name="Weiand M."/>
            <person name="Wilkinson J."/>
            <person name="Wilson A."/>
            <person name="Yadav S."/>
            <person name="Young G."/>
            <person name="Yu Q."/>
            <person name="Zembek L."/>
            <person name="Zhong D."/>
            <person name="Zimmer A."/>
            <person name="Zwirko Z."/>
            <person name="Jaffe D.B."/>
            <person name="Alvarez P."/>
            <person name="Brockman W."/>
            <person name="Butler J."/>
            <person name="Chin C."/>
            <person name="Gnerre S."/>
            <person name="Grabherr M."/>
            <person name="Kleber M."/>
            <person name="Mauceli E."/>
            <person name="MacCallum I."/>
        </authorList>
    </citation>
    <scope>NUCLEOTIDE SEQUENCE [LARGE SCALE GENOMIC DNA]</scope>
    <source>
        <strain evidence="4">TSC#15010-1051.87</strain>
        <strain evidence="5">Tucson 15010-1051.87</strain>
    </source>
</reference>
<reference evidence="4" key="3">
    <citation type="submission" date="2015-11" db="EMBL/GenBank/DDBJ databases">
        <authorList>
            <consortium name="FlyBase"/>
        </authorList>
    </citation>
    <scope>NUCLEOTIDE SEQUENCE</scope>
    <source>
        <strain evidence="4">TSC#15010-1051.87</strain>
    </source>
</reference>
<keyword evidence="5" id="KW-1185">Reference proteome</keyword>
<dbReference type="EMBL" id="CH940650">
    <property type="protein sequence ID" value="KRF83736.1"/>
    <property type="molecule type" value="Genomic_DNA"/>
</dbReference>
<dbReference type="KEGG" id="dvi:26531311"/>
<dbReference type="InParanoid" id="A0A0Q9WH30"/>
<name>A0A0Q9WH30_DROVI</name>
<dbReference type="Proteomes" id="UP000008792">
    <property type="component" value="Unassembled WGS sequence"/>
</dbReference>
<feature type="compositionally biased region" description="Basic and acidic residues" evidence="1">
    <location>
        <begin position="82"/>
        <end position="110"/>
    </location>
</feature>
<evidence type="ECO:0000313" key="5">
    <source>
        <dbReference type="Proteomes" id="UP000008792"/>
    </source>
</evidence>
<feature type="signal peptide" evidence="2">
    <location>
        <begin position="1"/>
        <end position="25"/>
    </location>
</feature>